<reference evidence="1 2" key="1">
    <citation type="submission" date="2012-10" db="EMBL/GenBank/DDBJ databases">
        <title>Genome sequence of Vibrio Cholerae HENC-02.</title>
        <authorList>
            <person name="Eppinger M."/>
            <person name="Hasan N.A."/>
            <person name="Sengamalay N."/>
            <person name="Hine E."/>
            <person name="Su Q."/>
            <person name="Daugherty S.C."/>
            <person name="Young S."/>
            <person name="Sadzewicz L."/>
            <person name="Tallon L."/>
            <person name="Cebula T.A."/>
            <person name="Ravel J."/>
            <person name="Colwell R.R."/>
        </authorList>
    </citation>
    <scope>NUCLEOTIDE SEQUENCE [LARGE SCALE GENOMIC DNA]</scope>
    <source>
        <strain evidence="1 2">HENC-02</strain>
    </source>
</reference>
<name>A0A454D4G0_VIBHA</name>
<evidence type="ECO:0000313" key="2">
    <source>
        <dbReference type="Proteomes" id="UP000008367"/>
    </source>
</evidence>
<dbReference type="Proteomes" id="UP000008367">
    <property type="component" value="Unassembled WGS sequence"/>
</dbReference>
<gene>
    <name evidence="1" type="ORF">VCHENC02_0979A</name>
</gene>
<feature type="non-terminal residue" evidence="1">
    <location>
        <position position="14"/>
    </location>
</feature>
<evidence type="ECO:0000313" key="1">
    <source>
        <dbReference type="EMBL" id="EKM33588.1"/>
    </source>
</evidence>
<protein>
    <submittedName>
        <fullName evidence="1">Uncharacterized protein</fullName>
    </submittedName>
</protein>
<sequence length="14" mass="1471">MADAKEAPYGASFL</sequence>
<proteinExistence type="predicted"/>
<dbReference type="EMBL" id="AJSR01000205">
    <property type="protein sequence ID" value="EKM33588.1"/>
    <property type="molecule type" value="Genomic_DNA"/>
</dbReference>
<accession>A0A454D4G0</accession>
<comment type="caution">
    <text evidence="1">The sequence shown here is derived from an EMBL/GenBank/DDBJ whole genome shotgun (WGS) entry which is preliminary data.</text>
</comment>
<organism evidence="1 2">
    <name type="scientific">Vibrio harveyi</name>
    <name type="common">Beneckea harveyi</name>
    <dbReference type="NCBI Taxonomy" id="669"/>
    <lineage>
        <taxon>Bacteria</taxon>
        <taxon>Pseudomonadati</taxon>
        <taxon>Pseudomonadota</taxon>
        <taxon>Gammaproteobacteria</taxon>
        <taxon>Vibrionales</taxon>
        <taxon>Vibrionaceae</taxon>
        <taxon>Vibrio</taxon>
    </lineage>
</organism>